<dbReference type="Gene3D" id="1.20.120.330">
    <property type="entry name" value="Nucleotidyltransferases domain 2"/>
    <property type="match status" value="1"/>
</dbReference>
<gene>
    <name evidence="1" type="ORF">GCM10007063_11190</name>
</gene>
<accession>A0A917PT72</accession>
<organism evidence="1 2">
    <name type="scientific">Lentibacillus kapialis</name>
    <dbReference type="NCBI Taxonomy" id="340214"/>
    <lineage>
        <taxon>Bacteria</taxon>
        <taxon>Bacillati</taxon>
        <taxon>Bacillota</taxon>
        <taxon>Bacilli</taxon>
        <taxon>Bacillales</taxon>
        <taxon>Bacillaceae</taxon>
        <taxon>Lentibacillus</taxon>
    </lineage>
</organism>
<dbReference type="RefSeq" id="WP_188632105.1">
    <property type="nucleotide sequence ID" value="NZ_BMNQ01000009.1"/>
</dbReference>
<evidence type="ECO:0000313" key="1">
    <source>
        <dbReference type="EMBL" id="GGJ90359.1"/>
    </source>
</evidence>
<dbReference type="Pfam" id="PF08780">
    <property type="entry name" value="NTase_sub_bind"/>
    <property type="match status" value="1"/>
</dbReference>
<proteinExistence type="predicted"/>
<reference evidence="1" key="2">
    <citation type="submission" date="2020-09" db="EMBL/GenBank/DDBJ databases">
        <authorList>
            <person name="Sun Q."/>
            <person name="Ohkuma M."/>
        </authorList>
    </citation>
    <scope>NUCLEOTIDE SEQUENCE</scope>
    <source>
        <strain evidence="1">JCM 12580</strain>
    </source>
</reference>
<name>A0A917PT72_9BACI</name>
<dbReference type="AlphaFoldDB" id="A0A917PT72"/>
<sequence length="131" mass="15238">MERLQERLGNANRALIAFREVVVNDNPSAIERDAAIQRFEFSFEACWKTGRQFLFDVEGLDIGSPKGVIRSFREVGVFSEDETILSLQMTDDRNLTVHTYNEALAMEIYAKLPKYYSLLCDWIARLERKIR</sequence>
<protein>
    <submittedName>
        <fullName evidence="1">Nucleotidyltransferase</fullName>
    </submittedName>
</protein>
<dbReference type="SUPFAM" id="SSF81593">
    <property type="entry name" value="Nucleotidyltransferase substrate binding subunit/domain"/>
    <property type="match status" value="1"/>
</dbReference>
<dbReference type="Proteomes" id="UP000658382">
    <property type="component" value="Unassembled WGS sequence"/>
</dbReference>
<dbReference type="EMBL" id="BMNQ01000009">
    <property type="protein sequence ID" value="GGJ90359.1"/>
    <property type="molecule type" value="Genomic_DNA"/>
</dbReference>
<dbReference type="NCBIfam" id="TIGR01987">
    <property type="entry name" value="HI0074"/>
    <property type="match status" value="1"/>
</dbReference>
<dbReference type="InterPro" id="IPR010235">
    <property type="entry name" value="HepT"/>
</dbReference>
<evidence type="ECO:0000313" key="2">
    <source>
        <dbReference type="Proteomes" id="UP000658382"/>
    </source>
</evidence>
<keyword evidence="2" id="KW-1185">Reference proteome</keyword>
<comment type="caution">
    <text evidence="1">The sequence shown here is derived from an EMBL/GenBank/DDBJ whole genome shotgun (WGS) entry which is preliminary data.</text>
</comment>
<reference evidence="1" key="1">
    <citation type="journal article" date="2014" name="Int. J. Syst. Evol. Microbiol.">
        <title>Complete genome sequence of Corynebacterium casei LMG S-19264T (=DSM 44701T), isolated from a smear-ripened cheese.</title>
        <authorList>
            <consortium name="US DOE Joint Genome Institute (JGI-PGF)"/>
            <person name="Walter F."/>
            <person name="Albersmeier A."/>
            <person name="Kalinowski J."/>
            <person name="Ruckert C."/>
        </authorList>
    </citation>
    <scope>NUCLEOTIDE SEQUENCE</scope>
    <source>
        <strain evidence="1">JCM 12580</strain>
    </source>
</reference>